<feature type="transmembrane region" description="Helical" evidence="5">
    <location>
        <begin position="196"/>
        <end position="213"/>
    </location>
</feature>
<evidence type="ECO:0000256" key="5">
    <source>
        <dbReference type="SAM" id="Phobius"/>
    </source>
</evidence>
<evidence type="ECO:0000313" key="7">
    <source>
        <dbReference type="EMBL" id="MBB4136631.1"/>
    </source>
</evidence>
<gene>
    <name evidence="7" type="ORF">BKA16_003183</name>
</gene>
<dbReference type="InterPro" id="IPR049453">
    <property type="entry name" value="Memb_transporter_dom"/>
</dbReference>
<evidence type="ECO:0000256" key="4">
    <source>
        <dbReference type="ARBA" id="ARBA00023136"/>
    </source>
</evidence>
<feature type="transmembrane region" description="Helical" evidence="5">
    <location>
        <begin position="258"/>
        <end position="282"/>
    </location>
</feature>
<keyword evidence="4 5" id="KW-0472">Membrane</keyword>
<evidence type="ECO:0000256" key="3">
    <source>
        <dbReference type="ARBA" id="ARBA00022989"/>
    </source>
</evidence>
<feature type="transmembrane region" description="Helical" evidence="5">
    <location>
        <begin position="48"/>
        <end position="66"/>
    </location>
</feature>
<reference evidence="7 8" key="1">
    <citation type="submission" date="2020-08" db="EMBL/GenBank/DDBJ databases">
        <title>Sequencing the genomes of 1000 actinobacteria strains.</title>
        <authorList>
            <person name="Klenk H.-P."/>
        </authorList>
    </citation>
    <scope>NUCLEOTIDE SEQUENCE [LARGE SCALE GENOMIC DNA]</scope>
    <source>
        <strain evidence="7 8">DSM 45298</strain>
    </source>
</reference>
<keyword evidence="2 5" id="KW-0812">Transmembrane</keyword>
<dbReference type="GO" id="GO:0016020">
    <property type="term" value="C:membrane"/>
    <property type="evidence" value="ECO:0007669"/>
    <property type="project" value="UniProtKB-SubCell"/>
</dbReference>
<evidence type="ECO:0000256" key="1">
    <source>
        <dbReference type="ARBA" id="ARBA00004141"/>
    </source>
</evidence>
<protein>
    <recommendedName>
        <fullName evidence="6">Integral membrane bound transporter domain-containing protein</fullName>
    </recommendedName>
</protein>
<evidence type="ECO:0000313" key="8">
    <source>
        <dbReference type="Proteomes" id="UP000551501"/>
    </source>
</evidence>
<dbReference type="RefSeq" id="WP_343067458.1">
    <property type="nucleotide sequence ID" value="NZ_BAABHL010000041.1"/>
</dbReference>
<feature type="domain" description="Integral membrane bound transporter" evidence="6">
    <location>
        <begin position="207"/>
        <end position="335"/>
    </location>
</feature>
<dbReference type="EMBL" id="JACIFP010000001">
    <property type="protein sequence ID" value="MBB4136631.1"/>
    <property type="molecule type" value="Genomic_DNA"/>
</dbReference>
<sequence length="351" mass="36072">MSTDGRGALVRSLRAVVPGRDDHGQALRVLVALAVPVSIMVATGRPELLVYAAFGSFAGMYGRRVAGRQRIVRQVQAAGLLVGGVAIGVALAATGASTTVLILVETGYAVVGSVLADIARLRPVGPFFFIFGLGAAATVPAGVVAPIVAIVVCAATAVLAIAVGTVGMPRPFDGPPWTTGLRVLLRTPPSGVRVHALRYGIAVFLSGSIGMLLGFDHANWAMAAAAVPLAAADGYRPVRTAVPTLRRAAHRTIGTLSGLLLAAGILALGPEPAIAAVVAALLLWPTELFMGRHYAVAIGFFTPLIMLMTELTAPGPPLDMLVQRGADTVIGVAIGSLTALCVRGPARRRRR</sequence>
<feature type="transmembrane region" description="Helical" evidence="5">
    <location>
        <begin position="148"/>
        <end position="168"/>
    </location>
</feature>
<name>A0A840EYJ5_9ACTN</name>
<comment type="caution">
    <text evidence="7">The sequence shown here is derived from an EMBL/GenBank/DDBJ whole genome shotgun (WGS) entry which is preliminary data.</text>
</comment>
<feature type="transmembrane region" description="Helical" evidence="5">
    <location>
        <begin position="124"/>
        <end position="141"/>
    </location>
</feature>
<comment type="subcellular location">
    <subcellularLocation>
        <location evidence="1">Membrane</location>
        <topology evidence="1">Multi-pass membrane protein</topology>
    </subcellularLocation>
</comment>
<proteinExistence type="predicted"/>
<dbReference type="Pfam" id="PF13515">
    <property type="entry name" value="FUSC_2"/>
    <property type="match status" value="1"/>
</dbReference>
<accession>A0A840EYJ5</accession>
<keyword evidence="3 5" id="KW-1133">Transmembrane helix</keyword>
<dbReference type="AlphaFoldDB" id="A0A840EYJ5"/>
<keyword evidence="8" id="KW-1185">Reference proteome</keyword>
<feature type="transmembrane region" description="Helical" evidence="5">
    <location>
        <begin position="294"/>
        <end position="313"/>
    </location>
</feature>
<feature type="transmembrane region" description="Helical" evidence="5">
    <location>
        <begin position="78"/>
        <end position="104"/>
    </location>
</feature>
<evidence type="ECO:0000256" key="2">
    <source>
        <dbReference type="ARBA" id="ARBA00022692"/>
    </source>
</evidence>
<dbReference type="Proteomes" id="UP000551501">
    <property type="component" value="Unassembled WGS sequence"/>
</dbReference>
<organism evidence="7 8">
    <name type="scientific">Gordonia humi</name>
    <dbReference type="NCBI Taxonomy" id="686429"/>
    <lineage>
        <taxon>Bacteria</taxon>
        <taxon>Bacillati</taxon>
        <taxon>Actinomycetota</taxon>
        <taxon>Actinomycetes</taxon>
        <taxon>Mycobacteriales</taxon>
        <taxon>Gordoniaceae</taxon>
        <taxon>Gordonia</taxon>
    </lineage>
</organism>
<evidence type="ECO:0000259" key="6">
    <source>
        <dbReference type="Pfam" id="PF13515"/>
    </source>
</evidence>